<proteinExistence type="predicted"/>
<dbReference type="PANTHER" id="PTHR31252">
    <property type="entry name" value="DUF4419 DOMAIN-CONTAINING PROTEIN"/>
    <property type="match status" value="1"/>
</dbReference>
<organism evidence="1 2">
    <name type="scientific">Calothrix parasitica NIES-267</name>
    <dbReference type="NCBI Taxonomy" id="1973488"/>
    <lineage>
        <taxon>Bacteria</taxon>
        <taxon>Bacillati</taxon>
        <taxon>Cyanobacteriota</taxon>
        <taxon>Cyanophyceae</taxon>
        <taxon>Nostocales</taxon>
        <taxon>Calotrichaceae</taxon>
        <taxon>Calothrix</taxon>
    </lineage>
</organism>
<dbReference type="Pfam" id="PF14388">
    <property type="entry name" value="DUF4419"/>
    <property type="match status" value="1"/>
</dbReference>
<evidence type="ECO:0008006" key="3">
    <source>
        <dbReference type="Google" id="ProtNLM"/>
    </source>
</evidence>
<protein>
    <recommendedName>
        <fullName evidence="3">DUF4419 domain-containing protein</fullName>
    </recommendedName>
</protein>
<dbReference type="EMBL" id="AP018227">
    <property type="protein sequence ID" value="BAY86241.1"/>
    <property type="molecule type" value="Genomic_DNA"/>
</dbReference>
<evidence type="ECO:0000313" key="2">
    <source>
        <dbReference type="Proteomes" id="UP000218418"/>
    </source>
</evidence>
<gene>
    <name evidence="1" type="ORF">NIES267_57470</name>
</gene>
<evidence type="ECO:0000313" key="1">
    <source>
        <dbReference type="EMBL" id="BAY86241.1"/>
    </source>
</evidence>
<keyword evidence="2" id="KW-1185">Reference proteome</keyword>
<dbReference type="OrthoDB" id="9806766at2"/>
<reference evidence="1 2" key="1">
    <citation type="submission" date="2017-06" db="EMBL/GenBank/DDBJ databases">
        <title>Genome sequencing of cyanobaciteial culture collection at National Institute for Environmental Studies (NIES).</title>
        <authorList>
            <person name="Hirose Y."/>
            <person name="Shimura Y."/>
            <person name="Fujisawa T."/>
            <person name="Nakamura Y."/>
            <person name="Kawachi M."/>
        </authorList>
    </citation>
    <scope>NUCLEOTIDE SEQUENCE [LARGE SCALE GENOMIC DNA]</scope>
    <source>
        <strain evidence="1 2">NIES-267</strain>
    </source>
</reference>
<dbReference type="Proteomes" id="UP000218418">
    <property type="component" value="Chromosome"/>
</dbReference>
<name>A0A1Z4LYL6_9CYAN</name>
<dbReference type="PANTHER" id="PTHR31252:SF11">
    <property type="entry name" value="DUF4419 DOMAIN-CONTAINING PROTEIN"/>
    <property type="match status" value="1"/>
</dbReference>
<dbReference type="InterPro" id="IPR025533">
    <property type="entry name" value="DUF4419"/>
</dbReference>
<sequence>MNKIASILHHHKDEICFKVDDVEVFKNLLPLQSCFKQLEKRLDSSLIAFSHEDNFQVIEQSNENDFESTLNLHSFVNAVHQAFGEHRPLMITPDAVWMTIAQGFAQHINNNAERLRYQFVNHSSKRELKVVLERLLDKRDWQKAVELWSKQIEENVKADIGDLMVCDFSTTTPIIRTASQVVMMDALKQYFDYRLYMICGIPWITVRGTVEDWKQIRERVEIIGQYDLEWWTNRLLPICDGIIETVAGKPSLEFWKHICKPESMYGGEIITGWLADLFPYLKDGITNSPTYKNPILETPREELTINHGIPPRMFPTGISQASFSLNTLQGESQLELIAGFIGVGQNQENGCLHPEIGWGVRKQDDFLGILNKLEKEHQLNSPIDWSIEKNLFTELPAELIQILERFDGGTLFADTEHSWNIKPLKDYTPCKIYEINQYLTSFINLEDNRCIGFGTVIRKTGNREDGTRKIWEECWIFVGNPVLVEDENNLFENQTWILQPESTKVIAKGIPQLFERIIQAEGRYYFDAEDFVPNQSIIDLR</sequence>
<accession>A0A1Z4LYL6</accession>
<dbReference type="AlphaFoldDB" id="A0A1Z4LYL6"/>